<reference evidence="1 2" key="1">
    <citation type="journal article" date="2019" name="Nat. Ecol. Evol.">
        <title>Megaphylogeny resolves global patterns of mushroom evolution.</title>
        <authorList>
            <person name="Varga T."/>
            <person name="Krizsan K."/>
            <person name="Foldi C."/>
            <person name="Dima B."/>
            <person name="Sanchez-Garcia M."/>
            <person name="Sanchez-Ramirez S."/>
            <person name="Szollosi G.J."/>
            <person name="Szarkandi J.G."/>
            <person name="Papp V."/>
            <person name="Albert L."/>
            <person name="Andreopoulos W."/>
            <person name="Angelini C."/>
            <person name="Antonin V."/>
            <person name="Barry K.W."/>
            <person name="Bougher N.L."/>
            <person name="Buchanan P."/>
            <person name="Buyck B."/>
            <person name="Bense V."/>
            <person name="Catcheside P."/>
            <person name="Chovatia M."/>
            <person name="Cooper J."/>
            <person name="Damon W."/>
            <person name="Desjardin D."/>
            <person name="Finy P."/>
            <person name="Geml J."/>
            <person name="Haridas S."/>
            <person name="Hughes K."/>
            <person name="Justo A."/>
            <person name="Karasinski D."/>
            <person name="Kautmanova I."/>
            <person name="Kiss B."/>
            <person name="Kocsube S."/>
            <person name="Kotiranta H."/>
            <person name="LaButti K.M."/>
            <person name="Lechner B.E."/>
            <person name="Liimatainen K."/>
            <person name="Lipzen A."/>
            <person name="Lukacs Z."/>
            <person name="Mihaltcheva S."/>
            <person name="Morgado L.N."/>
            <person name="Niskanen T."/>
            <person name="Noordeloos M.E."/>
            <person name="Ohm R.A."/>
            <person name="Ortiz-Santana B."/>
            <person name="Ovrebo C."/>
            <person name="Racz N."/>
            <person name="Riley R."/>
            <person name="Savchenko A."/>
            <person name="Shiryaev A."/>
            <person name="Soop K."/>
            <person name="Spirin V."/>
            <person name="Szebenyi C."/>
            <person name="Tomsovsky M."/>
            <person name="Tulloss R.E."/>
            <person name="Uehling J."/>
            <person name="Grigoriev I.V."/>
            <person name="Vagvolgyi C."/>
            <person name="Papp T."/>
            <person name="Martin F.M."/>
            <person name="Miettinen O."/>
            <person name="Hibbett D.S."/>
            <person name="Nagy L.G."/>
        </authorList>
    </citation>
    <scope>NUCLEOTIDE SEQUENCE [LARGE SCALE GENOMIC DNA]</scope>
    <source>
        <strain evidence="1 2">OMC1185</strain>
    </source>
</reference>
<accession>A0A5C3NI82</accession>
<dbReference type="EMBL" id="ML213504">
    <property type="protein sequence ID" value="TFK56186.1"/>
    <property type="molecule type" value="Genomic_DNA"/>
</dbReference>
<dbReference type="OrthoDB" id="37659at2759"/>
<protein>
    <submittedName>
        <fullName evidence="1">Uncharacterized protein</fullName>
    </submittedName>
</protein>
<dbReference type="Proteomes" id="UP000305948">
    <property type="component" value="Unassembled WGS sequence"/>
</dbReference>
<dbReference type="Pfam" id="PF20174">
    <property type="entry name" value="DUF6540"/>
    <property type="match status" value="1"/>
</dbReference>
<evidence type="ECO:0000313" key="1">
    <source>
        <dbReference type="EMBL" id="TFK56186.1"/>
    </source>
</evidence>
<evidence type="ECO:0000313" key="2">
    <source>
        <dbReference type="Proteomes" id="UP000305948"/>
    </source>
</evidence>
<sequence length="129" mass="14419">MSKLYVAHYGHPLLKGAKHWALLLPTTNQSYVAYQISGSTDTYEVKPPEDVRPAEDSTYLGKVEVGHVENDQREKLEKAVQAIAVTRGDLSWNCQNWIIEVLGKLKAEGFAVTNYSLRELQDLLAACSK</sequence>
<gene>
    <name evidence="1" type="ORF">OE88DRAFT_1652821</name>
</gene>
<keyword evidence="2" id="KW-1185">Reference proteome</keyword>
<name>A0A5C3NI82_9AGAM</name>
<dbReference type="InterPro" id="IPR046670">
    <property type="entry name" value="DUF6540"/>
</dbReference>
<dbReference type="AlphaFoldDB" id="A0A5C3NI82"/>
<organism evidence="1 2">
    <name type="scientific">Heliocybe sulcata</name>
    <dbReference type="NCBI Taxonomy" id="5364"/>
    <lineage>
        <taxon>Eukaryota</taxon>
        <taxon>Fungi</taxon>
        <taxon>Dikarya</taxon>
        <taxon>Basidiomycota</taxon>
        <taxon>Agaricomycotina</taxon>
        <taxon>Agaricomycetes</taxon>
        <taxon>Gloeophyllales</taxon>
        <taxon>Gloeophyllaceae</taxon>
        <taxon>Heliocybe</taxon>
    </lineage>
</organism>
<proteinExistence type="predicted"/>